<accession>A0A2K2D0F8</accession>
<evidence type="ECO:0000313" key="3">
    <source>
        <dbReference type="EnsemblPlants" id="PNT67761"/>
    </source>
</evidence>
<evidence type="ECO:0000313" key="4">
    <source>
        <dbReference type="Proteomes" id="UP000008810"/>
    </source>
</evidence>
<dbReference type="Proteomes" id="UP000008810">
    <property type="component" value="Chromosome 3"/>
</dbReference>
<evidence type="ECO:0000256" key="1">
    <source>
        <dbReference type="SAM" id="MobiDB-lite"/>
    </source>
</evidence>
<reference evidence="2 3" key="1">
    <citation type="journal article" date="2010" name="Nature">
        <title>Genome sequencing and analysis of the model grass Brachypodium distachyon.</title>
        <authorList>
            <consortium name="International Brachypodium Initiative"/>
        </authorList>
    </citation>
    <scope>NUCLEOTIDE SEQUENCE [LARGE SCALE GENOMIC DNA]</scope>
    <source>
        <strain evidence="2 3">Bd21</strain>
    </source>
</reference>
<dbReference type="AlphaFoldDB" id="A0A2K2D0F8"/>
<keyword evidence="4" id="KW-1185">Reference proteome</keyword>
<reference evidence="2" key="2">
    <citation type="submission" date="2017-06" db="EMBL/GenBank/DDBJ databases">
        <title>WGS assembly of Brachypodium distachyon.</title>
        <authorList>
            <consortium name="The International Brachypodium Initiative"/>
            <person name="Lucas S."/>
            <person name="Harmon-Smith M."/>
            <person name="Lail K."/>
            <person name="Tice H."/>
            <person name="Grimwood J."/>
            <person name="Bruce D."/>
            <person name="Barry K."/>
            <person name="Shu S."/>
            <person name="Lindquist E."/>
            <person name="Wang M."/>
            <person name="Pitluck S."/>
            <person name="Vogel J.P."/>
            <person name="Garvin D.F."/>
            <person name="Mockler T.C."/>
            <person name="Schmutz J."/>
            <person name="Rokhsar D."/>
            <person name="Bevan M.W."/>
        </authorList>
    </citation>
    <scope>NUCLEOTIDE SEQUENCE</scope>
    <source>
        <strain evidence="2">Bd21</strain>
    </source>
</reference>
<gene>
    <name evidence="2" type="ORF">BRADI_3g31712v3</name>
</gene>
<feature type="region of interest" description="Disordered" evidence="1">
    <location>
        <begin position="72"/>
        <end position="99"/>
    </location>
</feature>
<protein>
    <submittedName>
        <fullName evidence="2 3">Uncharacterized protein</fullName>
    </submittedName>
</protein>
<dbReference type="EMBL" id="CM000882">
    <property type="protein sequence ID" value="PNT67761.1"/>
    <property type="molecule type" value="Genomic_DNA"/>
</dbReference>
<sequence length="99" mass="10687">MGWRGSLPLHPVPPSCAASRLPSGACGPLPSPIKRAHLLSPLAPPPYKPVAAVVASDVAQKQYEQFIIASRSMEARSDEGRQDLRREGPREHAPVELQC</sequence>
<dbReference type="EnsemblPlants" id="PNT67761">
    <property type="protein sequence ID" value="PNT67761"/>
    <property type="gene ID" value="BRADI_3g31712v3"/>
</dbReference>
<evidence type="ECO:0000313" key="2">
    <source>
        <dbReference type="EMBL" id="PNT67761.1"/>
    </source>
</evidence>
<organism evidence="2">
    <name type="scientific">Brachypodium distachyon</name>
    <name type="common">Purple false brome</name>
    <name type="synonym">Trachynia distachya</name>
    <dbReference type="NCBI Taxonomy" id="15368"/>
    <lineage>
        <taxon>Eukaryota</taxon>
        <taxon>Viridiplantae</taxon>
        <taxon>Streptophyta</taxon>
        <taxon>Embryophyta</taxon>
        <taxon>Tracheophyta</taxon>
        <taxon>Spermatophyta</taxon>
        <taxon>Magnoliopsida</taxon>
        <taxon>Liliopsida</taxon>
        <taxon>Poales</taxon>
        <taxon>Poaceae</taxon>
        <taxon>BOP clade</taxon>
        <taxon>Pooideae</taxon>
        <taxon>Stipodae</taxon>
        <taxon>Brachypodieae</taxon>
        <taxon>Brachypodium</taxon>
    </lineage>
</organism>
<proteinExistence type="predicted"/>
<dbReference type="Gramene" id="PNT67761">
    <property type="protein sequence ID" value="PNT67761"/>
    <property type="gene ID" value="BRADI_3g31712v3"/>
</dbReference>
<dbReference type="InParanoid" id="A0A2K2D0F8"/>
<reference evidence="3" key="3">
    <citation type="submission" date="2018-08" db="UniProtKB">
        <authorList>
            <consortium name="EnsemblPlants"/>
        </authorList>
    </citation>
    <scope>IDENTIFICATION</scope>
    <source>
        <strain evidence="3">cv. Bd21</strain>
    </source>
</reference>
<feature type="compositionally biased region" description="Basic and acidic residues" evidence="1">
    <location>
        <begin position="73"/>
        <end position="99"/>
    </location>
</feature>
<name>A0A2K2D0F8_BRADI</name>